<dbReference type="SMART" id="SM00347">
    <property type="entry name" value="HTH_MARR"/>
    <property type="match status" value="1"/>
</dbReference>
<gene>
    <name evidence="2" type="ORF">GA0070614_0734</name>
</gene>
<dbReference type="PROSITE" id="PS50995">
    <property type="entry name" value="HTH_MARR_2"/>
    <property type="match status" value="1"/>
</dbReference>
<evidence type="ECO:0000313" key="2">
    <source>
        <dbReference type="EMBL" id="SCG40292.1"/>
    </source>
</evidence>
<dbReference type="SUPFAM" id="SSF46785">
    <property type="entry name" value="Winged helix' DNA-binding domain"/>
    <property type="match status" value="1"/>
</dbReference>
<reference evidence="3" key="1">
    <citation type="submission" date="2016-06" db="EMBL/GenBank/DDBJ databases">
        <authorList>
            <person name="Varghese N."/>
            <person name="Submissions Spin"/>
        </authorList>
    </citation>
    <scope>NUCLEOTIDE SEQUENCE [LARGE SCALE GENOMIC DNA]</scope>
    <source>
        <strain evidence="3">DSM 45161</strain>
    </source>
</reference>
<dbReference type="Proteomes" id="UP000198215">
    <property type="component" value="Chromosome I"/>
</dbReference>
<organism evidence="2 3">
    <name type="scientific">Micromonospora coxensis</name>
    <dbReference type="NCBI Taxonomy" id="356852"/>
    <lineage>
        <taxon>Bacteria</taxon>
        <taxon>Bacillati</taxon>
        <taxon>Actinomycetota</taxon>
        <taxon>Actinomycetes</taxon>
        <taxon>Micromonosporales</taxon>
        <taxon>Micromonosporaceae</taxon>
        <taxon>Micromonospora</taxon>
    </lineage>
</organism>
<dbReference type="EMBL" id="LT607753">
    <property type="protein sequence ID" value="SCG40292.1"/>
    <property type="molecule type" value="Genomic_DNA"/>
</dbReference>
<dbReference type="InterPro" id="IPR039422">
    <property type="entry name" value="MarR/SlyA-like"/>
</dbReference>
<keyword evidence="3" id="KW-1185">Reference proteome</keyword>
<name>A0A1C5H2M7_9ACTN</name>
<dbReference type="InterPro" id="IPR036388">
    <property type="entry name" value="WH-like_DNA-bd_sf"/>
</dbReference>
<dbReference type="InterPro" id="IPR036390">
    <property type="entry name" value="WH_DNA-bd_sf"/>
</dbReference>
<dbReference type="Pfam" id="PF12802">
    <property type="entry name" value="MarR_2"/>
    <property type="match status" value="1"/>
</dbReference>
<dbReference type="GO" id="GO:0006950">
    <property type="term" value="P:response to stress"/>
    <property type="evidence" value="ECO:0007669"/>
    <property type="project" value="TreeGrafter"/>
</dbReference>
<evidence type="ECO:0000259" key="1">
    <source>
        <dbReference type="PROSITE" id="PS50995"/>
    </source>
</evidence>
<protein>
    <submittedName>
        <fullName evidence="2">Transcriptional regulator, MarR family</fullName>
    </submittedName>
</protein>
<evidence type="ECO:0000313" key="3">
    <source>
        <dbReference type="Proteomes" id="UP000198215"/>
    </source>
</evidence>
<dbReference type="InterPro" id="IPR000835">
    <property type="entry name" value="HTH_MarR-typ"/>
</dbReference>
<proteinExistence type="predicted"/>
<dbReference type="PANTHER" id="PTHR33164">
    <property type="entry name" value="TRANSCRIPTIONAL REGULATOR, MARR FAMILY"/>
    <property type="match status" value="1"/>
</dbReference>
<dbReference type="GO" id="GO:0003700">
    <property type="term" value="F:DNA-binding transcription factor activity"/>
    <property type="evidence" value="ECO:0007669"/>
    <property type="project" value="InterPro"/>
</dbReference>
<feature type="domain" description="HTH marR-type" evidence="1">
    <location>
        <begin position="12"/>
        <end position="144"/>
    </location>
</feature>
<dbReference type="AlphaFoldDB" id="A0A1C5H2M7"/>
<dbReference type="Gene3D" id="1.10.10.10">
    <property type="entry name" value="Winged helix-like DNA-binding domain superfamily/Winged helix DNA-binding domain"/>
    <property type="match status" value="1"/>
</dbReference>
<dbReference type="PANTHER" id="PTHR33164:SF43">
    <property type="entry name" value="HTH-TYPE TRANSCRIPTIONAL REPRESSOR YETL"/>
    <property type="match status" value="1"/>
</dbReference>
<sequence length="177" mass="18703">MTDAVMYLTAMDGRALNLLGALVDALHDRMADAGTQVSGLGASAPAALATLQACPGESVESLSRVLGITNSGAVRLVDRLAGAGLVERRPGRDARSIAVHLTPAGSAVALQIVSRRRETLRHALAGLRPQERAVLGTMVERVLAELSTDRHSADRICRLCDYVICPQDRCPVERAVA</sequence>
<accession>A0A1C5H2M7</accession>